<dbReference type="EMBL" id="CAJZAF010000038">
    <property type="protein sequence ID" value="CAG9184525.1"/>
    <property type="molecule type" value="Genomic_DNA"/>
</dbReference>
<protein>
    <recommendedName>
        <fullName evidence="3">Secreted protein</fullName>
    </recommendedName>
</protein>
<evidence type="ECO:0008006" key="3">
    <source>
        <dbReference type="Google" id="ProtNLM"/>
    </source>
</evidence>
<dbReference type="Proteomes" id="UP000701702">
    <property type="component" value="Unassembled WGS sequence"/>
</dbReference>
<sequence length="97" mass="10792">MRARSRSPIAGFRWLWQLSSAGWGHCGLAYASAGRLPPHWWPARSGMPLRDRYSSRRTSLVLFTLAYRKGGAPGGAAPPSEIVSWRNQAWVNNQVAN</sequence>
<accession>A0ABM8XVU0</accession>
<evidence type="ECO:0000313" key="2">
    <source>
        <dbReference type="Proteomes" id="UP000701702"/>
    </source>
</evidence>
<name>A0ABM8XVU0_9BURK</name>
<keyword evidence="2" id="KW-1185">Reference proteome</keyword>
<dbReference type="RefSeq" id="WP_224008271.1">
    <property type="nucleotide sequence ID" value="NZ_CAJZAF010000038.1"/>
</dbReference>
<evidence type="ECO:0000313" key="1">
    <source>
        <dbReference type="EMBL" id="CAG9184525.1"/>
    </source>
</evidence>
<organism evidence="1 2">
    <name type="scientific">Cupriavidus pinatubonensis</name>
    <dbReference type="NCBI Taxonomy" id="248026"/>
    <lineage>
        <taxon>Bacteria</taxon>
        <taxon>Pseudomonadati</taxon>
        <taxon>Pseudomonadota</taxon>
        <taxon>Betaproteobacteria</taxon>
        <taxon>Burkholderiales</taxon>
        <taxon>Burkholderiaceae</taxon>
        <taxon>Cupriavidus</taxon>
    </lineage>
</organism>
<gene>
    <name evidence="1" type="ORF">LMG23994_05420</name>
</gene>
<proteinExistence type="predicted"/>
<comment type="caution">
    <text evidence="1">The sequence shown here is derived from an EMBL/GenBank/DDBJ whole genome shotgun (WGS) entry which is preliminary data.</text>
</comment>
<reference evidence="1 2" key="1">
    <citation type="submission" date="2021-08" db="EMBL/GenBank/DDBJ databases">
        <authorList>
            <person name="Peeters C."/>
        </authorList>
    </citation>
    <scope>NUCLEOTIDE SEQUENCE [LARGE SCALE GENOMIC DNA]</scope>
    <source>
        <strain evidence="1 2">LMG 23994</strain>
    </source>
</reference>